<comment type="similarity">
    <text evidence="2 12 13">Belongs to the RecF family.</text>
</comment>
<dbReference type="PROSITE" id="PS00618">
    <property type="entry name" value="RECF_2"/>
    <property type="match status" value="1"/>
</dbReference>
<dbReference type="Gene3D" id="1.20.1050.90">
    <property type="entry name" value="RecF/RecN/SMC, N-terminal domain"/>
    <property type="match status" value="1"/>
</dbReference>
<evidence type="ECO:0000256" key="11">
    <source>
        <dbReference type="ARBA" id="ARBA00025401"/>
    </source>
</evidence>
<dbReference type="RefSeq" id="WP_114593903.1">
    <property type="nucleotide sequence ID" value="NZ_CP031165.1"/>
</dbReference>
<feature type="domain" description="RecF/RecN/SMC N-terminal" evidence="14">
    <location>
        <begin position="3"/>
        <end position="357"/>
    </location>
</feature>
<dbReference type="GO" id="GO:0003697">
    <property type="term" value="F:single-stranded DNA binding"/>
    <property type="evidence" value="ECO:0007669"/>
    <property type="project" value="UniProtKB-UniRule"/>
</dbReference>
<dbReference type="PANTHER" id="PTHR32182:SF0">
    <property type="entry name" value="DNA REPLICATION AND REPAIR PROTEIN RECF"/>
    <property type="match status" value="1"/>
</dbReference>
<keyword evidence="9 12" id="KW-0238">DNA-binding</keyword>
<evidence type="ECO:0000313" key="16">
    <source>
        <dbReference type="Proteomes" id="UP000264006"/>
    </source>
</evidence>
<keyword evidence="4 12" id="KW-0963">Cytoplasm</keyword>
<dbReference type="EMBL" id="CP031165">
    <property type="protein sequence ID" value="AXV04715.1"/>
    <property type="molecule type" value="Genomic_DNA"/>
</dbReference>
<evidence type="ECO:0000259" key="14">
    <source>
        <dbReference type="Pfam" id="PF02463"/>
    </source>
</evidence>
<protein>
    <recommendedName>
        <fullName evidence="3 12">DNA replication and repair protein RecF</fullName>
    </recommendedName>
</protein>
<evidence type="ECO:0000256" key="5">
    <source>
        <dbReference type="ARBA" id="ARBA00022705"/>
    </source>
</evidence>
<dbReference type="HAMAP" id="MF_00365">
    <property type="entry name" value="RecF"/>
    <property type="match status" value="1"/>
</dbReference>
<evidence type="ECO:0000313" key="15">
    <source>
        <dbReference type="EMBL" id="AXV04715.1"/>
    </source>
</evidence>
<proteinExistence type="inferred from homology"/>
<gene>
    <name evidence="12" type="primary">recF</name>
    <name evidence="15" type="ORF">DVS28_a0004</name>
</gene>
<keyword evidence="16" id="KW-1185">Reference proteome</keyword>
<dbReference type="Proteomes" id="UP000264006">
    <property type="component" value="Chromosome"/>
</dbReference>
<dbReference type="OrthoDB" id="9803889at2"/>
<reference evidence="15 16" key="1">
    <citation type="submission" date="2018-09" db="EMBL/GenBank/DDBJ databases">
        <title>Complete genome sequence of Euzebya sp. DY32-46 isolated from seawater of Pacific Ocean.</title>
        <authorList>
            <person name="Xu L."/>
            <person name="Wu Y.-H."/>
            <person name="Xu X.-W."/>
        </authorList>
    </citation>
    <scope>NUCLEOTIDE SEQUENCE [LARGE SCALE GENOMIC DNA]</scope>
    <source>
        <strain evidence="15 16">DY32-46</strain>
    </source>
</reference>
<evidence type="ECO:0000256" key="8">
    <source>
        <dbReference type="ARBA" id="ARBA00022840"/>
    </source>
</evidence>
<evidence type="ECO:0000256" key="13">
    <source>
        <dbReference type="RuleBase" id="RU000578"/>
    </source>
</evidence>
<keyword evidence="12 13" id="KW-0742">SOS response</keyword>
<dbReference type="PANTHER" id="PTHR32182">
    <property type="entry name" value="DNA REPLICATION AND REPAIR PROTEIN RECF"/>
    <property type="match status" value="1"/>
</dbReference>
<comment type="function">
    <text evidence="11 12 13">The RecF protein is involved in DNA metabolism; it is required for DNA replication and normal SOS inducibility. RecF binds preferentially to single-stranded, linear DNA. It also seems to bind ATP.</text>
</comment>
<dbReference type="GO" id="GO:0005737">
    <property type="term" value="C:cytoplasm"/>
    <property type="evidence" value="ECO:0007669"/>
    <property type="project" value="UniProtKB-SubCell"/>
</dbReference>
<keyword evidence="7 12" id="KW-0227">DNA damage</keyword>
<evidence type="ECO:0000256" key="2">
    <source>
        <dbReference type="ARBA" id="ARBA00008016"/>
    </source>
</evidence>
<dbReference type="GO" id="GO:0006260">
    <property type="term" value="P:DNA replication"/>
    <property type="evidence" value="ECO:0007669"/>
    <property type="project" value="UniProtKB-UniRule"/>
</dbReference>
<dbReference type="InterPro" id="IPR001238">
    <property type="entry name" value="DNA-binding_RecF"/>
</dbReference>
<evidence type="ECO:0000256" key="1">
    <source>
        <dbReference type="ARBA" id="ARBA00004496"/>
    </source>
</evidence>
<keyword evidence="10 12" id="KW-0234">DNA repair</keyword>
<evidence type="ECO:0000256" key="7">
    <source>
        <dbReference type="ARBA" id="ARBA00022763"/>
    </source>
</evidence>
<evidence type="ECO:0000256" key="9">
    <source>
        <dbReference type="ARBA" id="ARBA00023125"/>
    </source>
</evidence>
<dbReference type="Pfam" id="PF02463">
    <property type="entry name" value="SMC_N"/>
    <property type="match status" value="1"/>
</dbReference>
<evidence type="ECO:0000256" key="6">
    <source>
        <dbReference type="ARBA" id="ARBA00022741"/>
    </source>
</evidence>
<keyword evidence="5 12" id="KW-0235">DNA replication</keyword>
<evidence type="ECO:0000256" key="4">
    <source>
        <dbReference type="ARBA" id="ARBA00022490"/>
    </source>
</evidence>
<accession>A0A346XR68</accession>
<dbReference type="Gene3D" id="3.40.50.300">
    <property type="entry name" value="P-loop containing nucleotide triphosphate hydrolases"/>
    <property type="match status" value="1"/>
</dbReference>
<comment type="subcellular location">
    <subcellularLocation>
        <location evidence="1 12 13">Cytoplasm</location>
    </subcellularLocation>
</comment>
<evidence type="ECO:0000256" key="12">
    <source>
        <dbReference type="HAMAP-Rule" id="MF_00365"/>
    </source>
</evidence>
<keyword evidence="8 12" id="KW-0067">ATP-binding</keyword>
<dbReference type="GO" id="GO:0000731">
    <property type="term" value="P:DNA synthesis involved in DNA repair"/>
    <property type="evidence" value="ECO:0007669"/>
    <property type="project" value="TreeGrafter"/>
</dbReference>
<dbReference type="GO" id="GO:0006302">
    <property type="term" value="P:double-strand break repair"/>
    <property type="evidence" value="ECO:0007669"/>
    <property type="project" value="TreeGrafter"/>
</dbReference>
<dbReference type="SUPFAM" id="SSF52540">
    <property type="entry name" value="P-loop containing nucleoside triphosphate hydrolases"/>
    <property type="match status" value="1"/>
</dbReference>
<dbReference type="NCBIfam" id="TIGR00611">
    <property type="entry name" value="recf"/>
    <property type="match status" value="1"/>
</dbReference>
<feature type="binding site" evidence="12">
    <location>
        <begin position="30"/>
        <end position="37"/>
    </location>
    <ligand>
        <name>ATP</name>
        <dbReference type="ChEBI" id="CHEBI:30616"/>
    </ligand>
</feature>
<name>A0A346XR68_9ACTN</name>
<dbReference type="InterPro" id="IPR003395">
    <property type="entry name" value="RecF/RecN/SMC_N"/>
</dbReference>
<keyword evidence="6 12" id="KW-0547">Nucleotide-binding</keyword>
<sequence>MRLESLHLLDVRNYERLDLELQPGVTTFVGSNAQGKTNLLEAVHYLSLGRSHRVSSDQAMVRAGADAAVIRAEARSDMGQRIAVSVELRQGRNRAQLNGQPMQRMSDAFGAIRSVMLAPEDLTLVRRDPGDRRRFLDDLLAGRRATFAGVRSDLDRALAQRNAVLKDARITGRLQRDVLEVWTDTYVNTAGPVLAARIAAINALAAPVAEAYADLVAASPAQDVGRLPVLAYELSWGRTVTGTAGQPVPDPAELAAELREALAEQERDEVRRGMTLVGPHRDELFLGIGDLPAKGYASHGEQWSLALALKLASHEVIGEIGDQPIVLLDDVFAELDADRRRRLAARCAAFEQVLVTAAVGTEVPLEGMRVHIRAGTVIDPPSTGGST</sequence>
<dbReference type="GO" id="GO:0009432">
    <property type="term" value="P:SOS response"/>
    <property type="evidence" value="ECO:0007669"/>
    <property type="project" value="UniProtKB-UniRule"/>
</dbReference>
<dbReference type="InterPro" id="IPR042174">
    <property type="entry name" value="RecF_2"/>
</dbReference>
<dbReference type="InterPro" id="IPR018078">
    <property type="entry name" value="DNA-binding_RecF_CS"/>
</dbReference>
<dbReference type="KEGG" id="euz:DVS28_a0004"/>
<dbReference type="GO" id="GO:0005524">
    <property type="term" value="F:ATP binding"/>
    <property type="evidence" value="ECO:0007669"/>
    <property type="project" value="UniProtKB-UniRule"/>
</dbReference>
<evidence type="ECO:0000256" key="10">
    <source>
        <dbReference type="ARBA" id="ARBA00023204"/>
    </source>
</evidence>
<evidence type="ECO:0000256" key="3">
    <source>
        <dbReference type="ARBA" id="ARBA00020170"/>
    </source>
</evidence>
<dbReference type="AlphaFoldDB" id="A0A346XR68"/>
<dbReference type="InterPro" id="IPR027417">
    <property type="entry name" value="P-loop_NTPase"/>
</dbReference>
<organism evidence="15 16">
    <name type="scientific">Euzebya pacifica</name>
    <dbReference type="NCBI Taxonomy" id="1608957"/>
    <lineage>
        <taxon>Bacteria</taxon>
        <taxon>Bacillati</taxon>
        <taxon>Actinomycetota</taxon>
        <taxon>Nitriliruptoria</taxon>
        <taxon>Euzebyales</taxon>
    </lineage>
</organism>